<reference evidence="2" key="1">
    <citation type="submission" date="2021-05" db="UniProtKB">
        <authorList>
            <consortium name="EnsemblPlants"/>
        </authorList>
    </citation>
    <scope>IDENTIFICATION</scope>
    <source>
        <strain evidence="2">subsp. malaccensis</strain>
    </source>
</reference>
<dbReference type="PANTHER" id="PTHR24559">
    <property type="entry name" value="TRANSPOSON TY3-I GAG-POL POLYPROTEIN"/>
    <property type="match status" value="1"/>
</dbReference>
<dbReference type="InterPro" id="IPR043502">
    <property type="entry name" value="DNA/RNA_pol_sf"/>
</dbReference>
<dbReference type="AlphaFoldDB" id="A0A804KMI4"/>
<name>A0A804KMI4_MUSAM</name>
<dbReference type="CDD" id="cd01647">
    <property type="entry name" value="RT_LTR"/>
    <property type="match status" value="1"/>
</dbReference>
<feature type="domain" description="Reverse transcriptase" evidence="1">
    <location>
        <begin position="193"/>
        <end position="292"/>
    </location>
</feature>
<evidence type="ECO:0000313" key="2">
    <source>
        <dbReference type="EnsemblPlants" id="Ma09_p22500.1"/>
    </source>
</evidence>
<dbReference type="PANTHER" id="PTHR24559:SF444">
    <property type="entry name" value="REVERSE TRANSCRIPTASE DOMAIN-CONTAINING PROTEIN"/>
    <property type="match status" value="1"/>
</dbReference>
<dbReference type="SUPFAM" id="SSF56672">
    <property type="entry name" value="DNA/RNA polymerases"/>
    <property type="match status" value="1"/>
</dbReference>
<accession>A0A804KMI4</accession>
<organism evidence="2 3">
    <name type="scientific">Musa acuminata subsp. malaccensis</name>
    <name type="common">Wild banana</name>
    <name type="synonym">Musa malaccensis</name>
    <dbReference type="NCBI Taxonomy" id="214687"/>
    <lineage>
        <taxon>Eukaryota</taxon>
        <taxon>Viridiplantae</taxon>
        <taxon>Streptophyta</taxon>
        <taxon>Embryophyta</taxon>
        <taxon>Tracheophyta</taxon>
        <taxon>Spermatophyta</taxon>
        <taxon>Magnoliopsida</taxon>
        <taxon>Liliopsida</taxon>
        <taxon>Zingiberales</taxon>
        <taxon>Musaceae</taxon>
        <taxon>Musa</taxon>
    </lineage>
</organism>
<evidence type="ECO:0000259" key="1">
    <source>
        <dbReference type="Pfam" id="PF00078"/>
    </source>
</evidence>
<dbReference type="InParanoid" id="A0A804KMI4"/>
<protein>
    <recommendedName>
        <fullName evidence="1">Reverse transcriptase domain-containing protein</fullName>
    </recommendedName>
</protein>
<keyword evidence="3" id="KW-1185">Reference proteome</keyword>
<proteinExistence type="predicted"/>
<evidence type="ECO:0000313" key="3">
    <source>
        <dbReference type="Proteomes" id="UP000012960"/>
    </source>
</evidence>
<dbReference type="EnsemblPlants" id="Ma09_t22500.1">
    <property type="protein sequence ID" value="Ma09_p22500.1"/>
    <property type="gene ID" value="Ma09_g22500"/>
</dbReference>
<dbReference type="Gramene" id="Ma09_t22500.1">
    <property type="protein sequence ID" value="Ma09_p22500.1"/>
    <property type="gene ID" value="Ma09_g22500"/>
</dbReference>
<dbReference type="Gene3D" id="2.40.70.10">
    <property type="entry name" value="Acid Proteases"/>
    <property type="match status" value="1"/>
</dbReference>
<sequence length="293" mass="32824">MVDTGSSADILYFDAFQKLGLAKEDLTPMPLALTGFTGDSILPLDTVILPVILGEEPRSKNVMMTFIVVEFPSVYNAILGRPTVNKFRAVISTYHRAIKFPTRARVGEVRSAPQGINQDNVTWRPSYYRRDRSMSSPSSTLGTLQNRITSEAEAAEAGSQPTKAVSDEVERLLAAGFIAEAKYPRWLSNIVLVKKPNGSWRMCVDYTDLNRACPKDCYPSPRIDQLVDATSGHELLSFMDAFSGYNQIKMAPEDQEHTAFITHRGVYYYKVMPFGLKNAEATYQRMVNKMFAH</sequence>
<dbReference type="InterPro" id="IPR000477">
    <property type="entry name" value="RT_dom"/>
</dbReference>
<dbReference type="InterPro" id="IPR053134">
    <property type="entry name" value="RNA-dir_DNA_polymerase"/>
</dbReference>
<dbReference type="InterPro" id="IPR021109">
    <property type="entry name" value="Peptidase_aspartic_dom_sf"/>
</dbReference>
<dbReference type="OrthoDB" id="779804at2759"/>
<dbReference type="Proteomes" id="UP000012960">
    <property type="component" value="Unplaced"/>
</dbReference>
<dbReference type="Gene3D" id="3.10.10.10">
    <property type="entry name" value="HIV Type 1 Reverse Transcriptase, subunit A, domain 1"/>
    <property type="match status" value="1"/>
</dbReference>
<dbReference type="OMA" id="FHAEITI"/>
<dbReference type="Pfam" id="PF00078">
    <property type="entry name" value="RVT_1"/>
    <property type="match status" value="1"/>
</dbReference>
<dbReference type="CDD" id="cd00303">
    <property type="entry name" value="retropepsin_like"/>
    <property type="match status" value="1"/>
</dbReference>